<accession>A0ACC0X0Y1</accession>
<dbReference type="Proteomes" id="UP001163603">
    <property type="component" value="Chromosome 15"/>
</dbReference>
<reference evidence="2" key="1">
    <citation type="journal article" date="2023" name="G3 (Bethesda)">
        <title>Genome assembly and association tests identify interacting loci associated with vigor, precocity, and sex in interspecific pistachio rootstocks.</title>
        <authorList>
            <person name="Palmer W."/>
            <person name="Jacygrad E."/>
            <person name="Sagayaradj S."/>
            <person name="Cavanaugh K."/>
            <person name="Han R."/>
            <person name="Bertier L."/>
            <person name="Beede B."/>
            <person name="Kafkas S."/>
            <person name="Golino D."/>
            <person name="Preece J."/>
            <person name="Michelmore R."/>
        </authorList>
    </citation>
    <scope>NUCLEOTIDE SEQUENCE [LARGE SCALE GENOMIC DNA]</scope>
</reference>
<organism evidence="1 2">
    <name type="scientific">Pistacia integerrima</name>
    <dbReference type="NCBI Taxonomy" id="434235"/>
    <lineage>
        <taxon>Eukaryota</taxon>
        <taxon>Viridiplantae</taxon>
        <taxon>Streptophyta</taxon>
        <taxon>Embryophyta</taxon>
        <taxon>Tracheophyta</taxon>
        <taxon>Spermatophyta</taxon>
        <taxon>Magnoliopsida</taxon>
        <taxon>eudicotyledons</taxon>
        <taxon>Gunneridae</taxon>
        <taxon>Pentapetalae</taxon>
        <taxon>rosids</taxon>
        <taxon>malvids</taxon>
        <taxon>Sapindales</taxon>
        <taxon>Anacardiaceae</taxon>
        <taxon>Pistacia</taxon>
    </lineage>
</organism>
<keyword evidence="2" id="KW-1185">Reference proteome</keyword>
<gene>
    <name evidence="1" type="ORF">Pint_30335</name>
</gene>
<name>A0ACC0X0Y1_9ROSI</name>
<comment type="caution">
    <text evidence="1">The sequence shown here is derived from an EMBL/GenBank/DDBJ whole genome shotgun (WGS) entry which is preliminary data.</text>
</comment>
<protein>
    <submittedName>
        <fullName evidence="1">Uncharacterized protein</fullName>
    </submittedName>
</protein>
<sequence length="121" mass="13630">MESAFPQFPKTSEKAEEKKPGGGECSVPKEDIRQQRRRSPHRSCGKFLYVCQELVKYMAREQLASKNFDGDTSFVLAAASPRVEAVMARLKKNDELHSIRGNDKGMLPIHIAAQRGHKDMV</sequence>
<proteinExistence type="predicted"/>
<dbReference type="EMBL" id="CM047750">
    <property type="protein sequence ID" value="KAJ0008010.1"/>
    <property type="molecule type" value="Genomic_DNA"/>
</dbReference>
<evidence type="ECO:0000313" key="1">
    <source>
        <dbReference type="EMBL" id="KAJ0008010.1"/>
    </source>
</evidence>
<evidence type="ECO:0000313" key="2">
    <source>
        <dbReference type="Proteomes" id="UP001163603"/>
    </source>
</evidence>